<dbReference type="Pfam" id="PF20167">
    <property type="entry name" value="Transposase_32"/>
    <property type="match status" value="1"/>
</dbReference>
<dbReference type="Proteomes" id="UP000265566">
    <property type="component" value="Chromosome 7"/>
</dbReference>
<evidence type="ECO:0000256" key="1">
    <source>
        <dbReference type="SAM" id="MobiDB-lite"/>
    </source>
</evidence>
<dbReference type="EMBL" id="PSQE01000001">
    <property type="protein sequence ID" value="RHN81043.1"/>
    <property type="molecule type" value="Genomic_DNA"/>
</dbReference>
<proteinExistence type="predicted"/>
<dbReference type="EMBL" id="PSQE01000007">
    <property type="protein sequence ID" value="RHN44074.1"/>
    <property type="molecule type" value="Genomic_DNA"/>
</dbReference>
<dbReference type="InterPro" id="IPR046796">
    <property type="entry name" value="Transposase_32_dom"/>
</dbReference>
<sequence>MASAPAREASGMAPKKPVNTGKRKKGETSATRPPPRNQAFERERFRSRYHQDRYIELLDQSMWCERVFNLNPEGPYKEIAKLLLDQGWERLLQPITDINAELVREFYANALPENPHTDPFTFETFVRGRTIRFDREAINTYLGNPFELAYPDDLDDFHEKQNLGHFILPGPHEEIKRFLLLGDYNYDISDAGREYRAQYKFMTNEAKIIQKFILYNVRPNSHLSDCVVEVCPLIYYILKGIKVDIARTIAWELRMVTLQGRGEREARLFFPGLIMGLIKDTGMRLPTSVHEKIRNPINDAFITRYIMGETKKDKSKQASSSGAPPPRPQPSSEPQPHFPPHLDPHTAAFDFSSFAQWQYQCHTHTWNMLDATNRANTYLQQSQYVMQQQAGYPPEVMSQFMTPEAFQAHVSWPEGRPDPYGGGGSSFGTLSDDILMGDSDRDDPDRVPSATGGSDDDDMQG</sequence>
<gene>
    <name evidence="4" type="ORF">MtrunA17_Chr1g0194781</name>
    <name evidence="3" type="ORF">MtrunA17_Chr7g0215391</name>
</gene>
<protein>
    <recommendedName>
        <fullName evidence="2">Putative plant transposon protein domain-containing protein</fullName>
    </recommendedName>
</protein>
<evidence type="ECO:0000313" key="4">
    <source>
        <dbReference type="EMBL" id="RHN81043.1"/>
    </source>
</evidence>
<reference evidence="3" key="2">
    <citation type="journal article" date="2018" name="Nat. Plants">
        <title>Whole-genome landscape of Medicago truncatula symbiotic genes.</title>
        <authorList>
            <person name="Pecrix Y."/>
            <person name="Gamas P."/>
            <person name="Carrere S."/>
        </authorList>
    </citation>
    <scope>NUCLEOTIDE SEQUENCE</scope>
    <source>
        <tissue evidence="3">Leaves</tissue>
    </source>
</reference>
<comment type="caution">
    <text evidence="3">The sequence shown here is derived from an EMBL/GenBank/DDBJ whole genome shotgun (WGS) entry which is preliminary data.</text>
</comment>
<dbReference type="Gramene" id="rna38131">
    <property type="protein sequence ID" value="RHN44074.1"/>
    <property type="gene ID" value="gene38131"/>
</dbReference>
<dbReference type="OMA" id="IRPPINA"/>
<evidence type="ECO:0000313" key="5">
    <source>
        <dbReference type="Proteomes" id="UP000265566"/>
    </source>
</evidence>
<feature type="compositionally biased region" description="Pro residues" evidence="1">
    <location>
        <begin position="323"/>
        <end position="341"/>
    </location>
</feature>
<dbReference type="AlphaFoldDB" id="A0A396GXA1"/>
<feature type="region of interest" description="Disordered" evidence="1">
    <location>
        <begin position="410"/>
        <end position="461"/>
    </location>
</feature>
<dbReference type="Gramene" id="rna5037">
    <property type="protein sequence ID" value="RHN81043.1"/>
    <property type="gene ID" value="gene5037"/>
</dbReference>
<dbReference type="Proteomes" id="UP000265566">
    <property type="component" value="Chromosome 1"/>
</dbReference>
<feature type="domain" description="Putative plant transposon protein" evidence="2">
    <location>
        <begin position="86"/>
        <end position="282"/>
    </location>
</feature>
<evidence type="ECO:0000313" key="3">
    <source>
        <dbReference type="EMBL" id="RHN44074.1"/>
    </source>
</evidence>
<accession>A0A396GXA1</accession>
<organism evidence="3">
    <name type="scientific">Medicago truncatula</name>
    <name type="common">Barrel medic</name>
    <name type="synonym">Medicago tribuloides</name>
    <dbReference type="NCBI Taxonomy" id="3880"/>
    <lineage>
        <taxon>Eukaryota</taxon>
        <taxon>Viridiplantae</taxon>
        <taxon>Streptophyta</taxon>
        <taxon>Embryophyta</taxon>
        <taxon>Tracheophyta</taxon>
        <taxon>Spermatophyta</taxon>
        <taxon>Magnoliopsida</taxon>
        <taxon>eudicotyledons</taxon>
        <taxon>Gunneridae</taxon>
        <taxon>Pentapetalae</taxon>
        <taxon>rosids</taxon>
        <taxon>fabids</taxon>
        <taxon>Fabales</taxon>
        <taxon>Fabaceae</taxon>
        <taxon>Papilionoideae</taxon>
        <taxon>50 kb inversion clade</taxon>
        <taxon>NPAAA clade</taxon>
        <taxon>Hologalegina</taxon>
        <taxon>IRL clade</taxon>
        <taxon>Trifolieae</taxon>
        <taxon>Medicago</taxon>
    </lineage>
</organism>
<name>A0A396GXA1_MEDTR</name>
<feature type="region of interest" description="Disordered" evidence="1">
    <location>
        <begin position="312"/>
        <end position="345"/>
    </location>
</feature>
<evidence type="ECO:0000259" key="2">
    <source>
        <dbReference type="Pfam" id="PF20167"/>
    </source>
</evidence>
<feature type="region of interest" description="Disordered" evidence="1">
    <location>
        <begin position="1"/>
        <end position="43"/>
    </location>
</feature>
<reference evidence="5" key="1">
    <citation type="journal article" date="2018" name="Nat. Plants">
        <title>Whole-genome landscape of Medicago truncatula symbiotic genes.</title>
        <authorList>
            <person name="Pecrix Y."/>
            <person name="Staton S.E."/>
            <person name="Sallet E."/>
            <person name="Lelandais-Briere C."/>
            <person name="Moreau S."/>
            <person name="Carrere S."/>
            <person name="Blein T."/>
            <person name="Jardinaud M.F."/>
            <person name="Latrasse D."/>
            <person name="Zouine M."/>
            <person name="Zahm M."/>
            <person name="Kreplak J."/>
            <person name="Mayjonade B."/>
            <person name="Satge C."/>
            <person name="Perez M."/>
            <person name="Cauet S."/>
            <person name="Marande W."/>
            <person name="Chantry-Darmon C."/>
            <person name="Lopez-Roques C."/>
            <person name="Bouchez O."/>
            <person name="Berard A."/>
            <person name="Debelle F."/>
            <person name="Munos S."/>
            <person name="Bendahmane A."/>
            <person name="Berges H."/>
            <person name="Niebel A."/>
            <person name="Buitink J."/>
            <person name="Frugier F."/>
            <person name="Benhamed M."/>
            <person name="Crespi M."/>
            <person name="Gouzy J."/>
            <person name="Gamas P."/>
        </authorList>
    </citation>
    <scope>NUCLEOTIDE SEQUENCE [LARGE SCALE GENOMIC DNA]</scope>
    <source>
        <strain evidence="5">cv. Jemalong A17</strain>
    </source>
</reference>